<evidence type="ECO:0000313" key="2">
    <source>
        <dbReference type="Proteomes" id="UP000234681"/>
    </source>
</evidence>
<organism evidence="1 2">
    <name type="scientific">Rattus norvegicus</name>
    <name type="common">Rat</name>
    <dbReference type="NCBI Taxonomy" id="10116"/>
    <lineage>
        <taxon>Eukaryota</taxon>
        <taxon>Metazoa</taxon>
        <taxon>Chordata</taxon>
        <taxon>Craniata</taxon>
        <taxon>Vertebrata</taxon>
        <taxon>Euteleostomi</taxon>
        <taxon>Mammalia</taxon>
        <taxon>Eutheria</taxon>
        <taxon>Euarchontoglires</taxon>
        <taxon>Glires</taxon>
        <taxon>Rodentia</taxon>
        <taxon>Myomorpha</taxon>
        <taxon>Muroidea</taxon>
        <taxon>Muridae</taxon>
        <taxon>Murinae</taxon>
        <taxon>Rattus</taxon>
    </lineage>
</organism>
<dbReference type="Proteomes" id="UP000234681">
    <property type="component" value="Chromosome X"/>
</dbReference>
<protein>
    <submittedName>
        <fullName evidence="1">RCG22867</fullName>
    </submittedName>
</protein>
<proteinExistence type="predicted"/>
<gene>
    <name evidence="1" type="ORF">rCG_22867</name>
</gene>
<dbReference type="AlphaFoldDB" id="A6KPA1"/>
<name>A6KPA1_RAT</name>
<accession>A6KPA1</accession>
<sequence>MHLIPGTLSSAGCQDTVGYLEPLSLQDTRTPKAGTLSLALSEKKNLWRLVCVK</sequence>
<reference evidence="2" key="1">
    <citation type="submission" date="2005-09" db="EMBL/GenBank/DDBJ databases">
        <authorList>
            <person name="Mural R.J."/>
            <person name="Li P.W."/>
            <person name="Adams M.D."/>
            <person name="Amanatides P.G."/>
            <person name="Baden-Tillson H."/>
            <person name="Barnstead M."/>
            <person name="Chin S.H."/>
            <person name="Dew I."/>
            <person name="Evans C.A."/>
            <person name="Ferriera S."/>
            <person name="Flanigan M."/>
            <person name="Fosler C."/>
            <person name="Glodek A."/>
            <person name="Gu Z."/>
            <person name="Holt R.A."/>
            <person name="Jennings D."/>
            <person name="Kraft C.L."/>
            <person name="Lu F."/>
            <person name="Nguyen T."/>
            <person name="Nusskern D.R."/>
            <person name="Pfannkoch C.M."/>
            <person name="Sitter C."/>
            <person name="Sutton G.G."/>
            <person name="Venter J.C."/>
            <person name="Wang Z."/>
            <person name="Woodage T."/>
            <person name="Zheng X.H."/>
            <person name="Zhong F."/>
        </authorList>
    </citation>
    <scope>NUCLEOTIDE SEQUENCE [LARGE SCALE GENOMIC DNA]</scope>
    <source>
        <strain>BN</strain>
        <strain evidence="2">Sprague-Dawley</strain>
    </source>
</reference>
<dbReference type="EMBL" id="CH474078">
    <property type="protein sequence ID" value="EDL83849.1"/>
    <property type="molecule type" value="Genomic_DNA"/>
</dbReference>
<evidence type="ECO:0000313" key="1">
    <source>
        <dbReference type="EMBL" id="EDL83849.1"/>
    </source>
</evidence>